<dbReference type="EMBL" id="RCMG01001615">
    <property type="protein sequence ID" value="KAG2823388.1"/>
    <property type="molecule type" value="Genomic_DNA"/>
</dbReference>
<proteinExistence type="predicted"/>
<gene>
    <name evidence="1" type="ORF">PC113_g22195</name>
</gene>
<reference evidence="1" key="1">
    <citation type="submission" date="2018-10" db="EMBL/GenBank/DDBJ databases">
        <title>Effector identification in a new, highly contiguous assembly of the strawberry crown rot pathogen Phytophthora cactorum.</title>
        <authorList>
            <person name="Armitage A.D."/>
            <person name="Nellist C.F."/>
            <person name="Bates H."/>
            <person name="Vickerstaff R.J."/>
            <person name="Harrison R.J."/>
        </authorList>
    </citation>
    <scope>NUCLEOTIDE SEQUENCE</scope>
    <source>
        <strain evidence="1">15-7</strain>
    </source>
</reference>
<evidence type="ECO:0000313" key="2">
    <source>
        <dbReference type="Proteomes" id="UP000735874"/>
    </source>
</evidence>
<evidence type="ECO:0000313" key="1">
    <source>
        <dbReference type="EMBL" id="KAG2823388.1"/>
    </source>
</evidence>
<dbReference type="Proteomes" id="UP000735874">
    <property type="component" value="Unassembled WGS sequence"/>
</dbReference>
<protein>
    <submittedName>
        <fullName evidence="1">Uncharacterized protein</fullName>
    </submittedName>
</protein>
<comment type="caution">
    <text evidence="1">The sequence shown here is derived from an EMBL/GenBank/DDBJ whole genome shotgun (WGS) entry which is preliminary data.</text>
</comment>
<organism evidence="1 2">
    <name type="scientific">Phytophthora cactorum</name>
    <dbReference type="NCBI Taxonomy" id="29920"/>
    <lineage>
        <taxon>Eukaryota</taxon>
        <taxon>Sar</taxon>
        <taxon>Stramenopiles</taxon>
        <taxon>Oomycota</taxon>
        <taxon>Peronosporomycetes</taxon>
        <taxon>Peronosporales</taxon>
        <taxon>Peronosporaceae</taxon>
        <taxon>Phytophthora</taxon>
    </lineage>
</organism>
<sequence>MPGEIHADFSSILRDVVGRNRVSERVLLEQFYRCLDKTTKKLIQPDPKPRALEEAVDKATEIDDPMDNVVLGLVNIGQPWVIPMDGTAGQTNVLSGISGAGLAMVLASSTDRGTTAHGGQTVALFTNPQGVYNAYSGTWDPAPGHVWNGASSNGVVSNITENAELVMDAAVPAVDAANSEGTSTGDDNSCTNREGYCVERARLERREVRKQAK</sequence>
<dbReference type="VEuPathDB" id="FungiDB:PC110_g342"/>
<dbReference type="AlphaFoldDB" id="A0A8T0XYN3"/>
<name>A0A8T0XYN3_9STRA</name>
<accession>A0A8T0XYN3</accession>